<proteinExistence type="predicted"/>
<evidence type="ECO:0000313" key="1">
    <source>
        <dbReference type="EMBL" id="NBC37359.1"/>
    </source>
</evidence>
<accession>A0ABW9XFP5</accession>
<evidence type="ECO:0000313" key="2">
    <source>
        <dbReference type="Proteomes" id="UP000753724"/>
    </source>
</evidence>
<gene>
    <name evidence="1" type="ORF">GTZ99_12440</name>
</gene>
<protein>
    <submittedName>
        <fullName evidence="1">Uncharacterized protein</fullName>
    </submittedName>
</protein>
<sequence>MFAGAFAAIARGFSAACGGPFADVQVYIPGSPTFDAGGSIVTPAAGQTLTCQAMFDAPTEKMRSDPGFVERDMRVEVLASTLAGALTTACRLIVATGANAGVWQLQSVDLDPLGIGYECRARKVA</sequence>
<organism evidence="1 2">
    <name type="scientific">Novosphingobium ovatum</name>
    <dbReference type="NCBI Taxonomy" id="1908523"/>
    <lineage>
        <taxon>Bacteria</taxon>
        <taxon>Pseudomonadati</taxon>
        <taxon>Pseudomonadota</taxon>
        <taxon>Alphaproteobacteria</taxon>
        <taxon>Sphingomonadales</taxon>
        <taxon>Sphingomonadaceae</taxon>
        <taxon>Novosphingobium</taxon>
    </lineage>
</organism>
<reference evidence="2" key="1">
    <citation type="submission" date="2020-01" db="EMBL/GenBank/DDBJ databases">
        <title>Sphingomonas sp. strain CSW-10.</title>
        <authorList>
            <person name="Chen W.-M."/>
        </authorList>
    </citation>
    <scope>NUCLEOTIDE SEQUENCE [LARGE SCALE GENOMIC DNA]</scope>
    <source>
        <strain evidence="2">FSY-8</strain>
    </source>
</reference>
<comment type="caution">
    <text evidence="1">The sequence shown here is derived from an EMBL/GenBank/DDBJ whole genome shotgun (WGS) entry which is preliminary data.</text>
</comment>
<name>A0ABW9XFP5_9SPHN</name>
<dbReference type="Proteomes" id="UP000753724">
    <property type="component" value="Unassembled WGS sequence"/>
</dbReference>
<dbReference type="EMBL" id="JAAAPO010000005">
    <property type="protein sequence ID" value="NBC37359.1"/>
    <property type="molecule type" value="Genomic_DNA"/>
</dbReference>
<keyword evidence="2" id="KW-1185">Reference proteome</keyword>
<dbReference type="RefSeq" id="WP_161719366.1">
    <property type="nucleotide sequence ID" value="NZ_JAAAPO010000005.1"/>
</dbReference>